<keyword evidence="3" id="KW-0645">Protease</keyword>
<dbReference type="RefSeq" id="WP_255025644.1">
    <property type="nucleotide sequence ID" value="NZ_JANDHW010000002.1"/>
</dbReference>
<keyword evidence="1" id="KW-1133">Transmembrane helix</keyword>
<keyword evidence="1" id="KW-0812">Transmembrane</keyword>
<feature type="domain" description="CAAX prenyl protease 2/Lysostaphin resistance protein A-like" evidence="2">
    <location>
        <begin position="153"/>
        <end position="240"/>
    </location>
</feature>
<dbReference type="PANTHER" id="PTHR36435">
    <property type="entry name" value="SLR1288 PROTEIN"/>
    <property type="match status" value="1"/>
</dbReference>
<feature type="transmembrane region" description="Helical" evidence="1">
    <location>
        <begin position="269"/>
        <end position="290"/>
    </location>
</feature>
<evidence type="ECO:0000256" key="1">
    <source>
        <dbReference type="SAM" id="Phobius"/>
    </source>
</evidence>
<sequence>MDLINKYAKSSFTVKLFAALAVFLLMMLFTLAVLGVVSYICSGKFAPENLVRILTAIQTMCLFVLPPFFIAFLYSYSPIHYLHLDKLPSFRALVGVFLCMIASIPFLNWTVAWNESMQFPEFMSGIETWMKNSEETARQVTEQLISVQTLGGLLAVIIIVGVLAGIGEELTFRGIFQRLFLDKFRNKHLAIWTAAIVFSTIHLQFYGFIPRMLLGAFFGYLLVWSGNIWLPIFAHFLNNSVAVVYNYLSKEYHFSNDFETIGTSASSTGWMAWCSLFLFVVLCIVFYRIAFKQNHVQDTGNNAE</sequence>
<dbReference type="EMBL" id="JANDHW010000002">
    <property type="protein sequence ID" value="MCP9610997.1"/>
    <property type="molecule type" value="Genomic_DNA"/>
</dbReference>
<dbReference type="PANTHER" id="PTHR36435:SF1">
    <property type="entry name" value="CAAX AMINO TERMINAL PROTEASE FAMILY PROTEIN"/>
    <property type="match status" value="1"/>
</dbReference>
<feature type="transmembrane region" description="Helical" evidence="1">
    <location>
        <begin position="145"/>
        <end position="167"/>
    </location>
</feature>
<keyword evidence="4" id="KW-1185">Reference proteome</keyword>
<keyword evidence="1" id="KW-0472">Membrane</keyword>
<evidence type="ECO:0000313" key="3">
    <source>
        <dbReference type="EMBL" id="MCP9610997.1"/>
    </source>
</evidence>
<gene>
    <name evidence="3" type="ORF">NMU02_02675</name>
</gene>
<dbReference type="InterPro" id="IPR003675">
    <property type="entry name" value="Rce1/LyrA-like_dom"/>
</dbReference>
<evidence type="ECO:0000259" key="2">
    <source>
        <dbReference type="Pfam" id="PF02517"/>
    </source>
</evidence>
<dbReference type="GO" id="GO:0008237">
    <property type="term" value="F:metallopeptidase activity"/>
    <property type="evidence" value="ECO:0007669"/>
    <property type="project" value="UniProtKB-KW"/>
</dbReference>
<evidence type="ECO:0000313" key="4">
    <source>
        <dbReference type="Proteomes" id="UP001205603"/>
    </source>
</evidence>
<keyword evidence="3" id="KW-0482">Metalloprotease</keyword>
<comment type="caution">
    <text evidence="3">The sequence shown here is derived from an EMBL/GenBank/DDBJ whole genome shotgun (WGS) entry which is preliminary data.</text>
</comment>
<feature type="transmembrane region" description="Helical" evidence="1">
    <location>
        <begin position="12"/>
        <end position="40"/>
    </location>
</feature>
<dbReference type="Pfam" id="PF02517">
    <property type="entry name" value="Rce1-like"/>
    <property type="match status" value="1"/>
</dbReference>
<reference evidence="3 4" key="1">
    <citation type="submission" date="2022-07" db="EMBL/GenBank/DDBJ databases">
        <title>Fecal culturing of patients with breast cancer.</title>
        <authorList>
            <person name="Teng N.M.Y."/>
            <person name="Kiu R."/>
            <person name="Evans R."/>
            <person name="Baker D.J."/>
            <person name="Zenner C."/>
            <person name="Robinson S.D."/>
            <person name="Hall L.J."/>
        </authorList>
    </citation>
    <scope>NUCLEOTIDE SEQUENCE [LARGE SCALE GENOMIC DNA]</scope>
    <source>
        <strain evidence="3 4">LH1063</strain>
    </source>
</reference>
<proteinExistence type="predicted"/>
<name>A0ABT1MEE3_9BACT</name>
<dbReference type="InterPro" id="IPR052710">
    <property type="entry name" value="CAAX_protease"/>
</dbReference>
<keyword evidence="3" id="KW-0378">Hydrolase</keyword>
<protein>
    <submittedName>
        <fullName evidence="3">CPBP family intramembrane metalloprotease</fullName>
    </submittedName>
</protein>
<organism evidence="3 4">
    <name type="scientific">Coprobacter tertius</name>
    <dbReference type="NCBI Taxonomy" id="2944915"/>
    <lineage>
        <taxon>Bacteria</taxon>
        <taxon>Pseudomonadati</taxon>
        <taxon>Bacteroidota</taxon>
        <taxon>Bacteroidia</taxon>
        <taxon>Bacteroidales</taxon>
        <taxon>Barnesiellaceae</taxon>
        <taxon>Coprobacter</taxon>
    </lineage>
</organism>
<feature type="transmembrane region" description="Helical" evidence="1">
    <location>
        <begin position="52"/>
        <end position="76"/>
    </location>
</feature>
<dbReference type="Proteomes" id="UP001205603">
    <property type="component" value="Unassembled WGS sequence"/>
</dbReference>
<accession>A0ABT1MEE3</accession>
<feature type="transmembrane region" description="Helical" evidence="1">
    <location>
        <begin position="188"/>
        <end position="208"/>
    </location>
</feature>
<feature type="transmembrane region" description="Helical" evidence="1">
    <location>
        <begin position="88"/>
        <end position="107"/>
    </location>
</feature>